<evidence type="ECO:0000259" key="11">
    <source>
        <dbReference type="PROSITE" id="PS50177"/>
    </source>
</evidence>
<proteinExistence type="inferred from homology"/>
<evidence type="ECO:0000313" key="13">
    <source>
        <dbReference type="EMBL" id="OAA82463.1"/>
    </source>
</evidence>
<dbReference type="PROSITE" id="PS51281">
    <property type="entry name" value="TAP_C"/>
    <property type="match status" value="1"/>
</dbReference>
<comment type="subcellular location">
    <subcellularLocation>
        <location evidence="1">Nucleus</location>
    </subcellularLocation>
</comment>
<evidence type="ECO:0000259" key="12">
    <source>
        <dbReference type="PROSITE" id="PS51281"/>
    </source>
</evidence>
<evidence type="ECO:0000256" key="2">
    <source>
        <dbReference type="ARBA" id="ARBA00009285"/>
    </source>
</evidence>
<evidence type="ECO:0000313" key="14">
    <source>
        <dbReference type="Proteomes" id="UP000076881"/>
    </source>
</evidence>
<accession>A0A168KYM4</accession>
<dbReference type="InterPro" id="IPR018222">
    <property type="entry name" value="Nuclear_transport_factor_2_euk"/>
</dbReference>
<dbReference type="FunFam" id="1.10.8.10:FF:000018">
    <property type="entry name" value="Nuclear RNA export factor 1"/>
    <property type="match status" value="1"/>
</dbReference>
<keyword evidence="3" id="KW-0813">Transport</keyword>
<dbReference type="GO" id="GO:0016973">
    <property type="term" value="P:poly(A)+ mRNA export from nucleus"/>
    <property type="evidence" value="ECO:0007669"/>
    <property type="project" value="TreeGrafter"/>
</dbReference>
<keyword evidence="6" id="KW-0509">mRNA transport</keyword>
<keyword evidence="14" id="KW-1185">Reference proteome</keyword>
<dbReference type="InterPro" id="IPR057125">
    <property type="entry name" value="NXF1/2/3/5-like_LRR"/>
</dbReference>
<dbReference type="GO" id="GO:0003723">
    <property type="term" value="F:RNA binding"/>
    <property type="evidence" value="ECO:0007669"/>
    <property type="project" value="TreeGrafter"/>
</dbReference>
<feature type="region of interest" description="Disordered" evidence="10">
    <location>
        <begin position="1"/>
        <end position="87"/>
    </location>
</feature>
<comment type="caution">
    <text evidence="13">The sequence shown here is derived from an EMBL/GenBank/DDBJ whole genome shotgun (WGS) entry which is preliminary data.</text>
</comment>
<reference evidence="13 14" key="1">
    <citation type="journal article" date="2016" name="Genome Biol. Evol.">
        <title>Divergent and convergent evolution of fungal pathogenicity.</title>
        <authorList>
            <person name="Shang Y."/>
            <person name="Xiao G."/>
            <person name="Zheng P."/>
            <person name="Cen K."/>
            <person name="Zhan S."/>
            <person name="Wang C."/>
        </authorList>
    </citation>
    <scope>NUCLEOTIDE SEQUENCE [LARGE SCALE GENOMIC DNA]</scope>
    <source>
        <strain evidence="13 14">RCEF 1005</strain>
    </source>
</reference>
<comment type="function">
    <text evidence="8">Involved in the export of mRNA from the nucleus to the cytoplasm.</text>
</comment>
<dbReference type="InterPro" id="IPR005637">
    <property type="entry name" value="TAP_C_dom"/>
</dbReference>
<dbReference type="Gene3D" id="3.10.450.50">
    <property type="match status" value="1"/>
</dbReference>
<keyword evidence="7" id="KW-0539">Nucleus</keyword>
<keyword evidence="5" id="KW-0677">Repeat</keyword>
<organism evidence="13 14">
    <name type="scientific">Akanthomyces lecanii RCEF 1005</name>
    <dbReference type="NCBI Taxonomy" id="1081108"/>
    <lineage>
        <taxon>Eukaryota</taxon>
        <taxon>Fungi</taxon>
        <taxon>Dikarya</taxon>
        <taxon>Ascomycota</taxon>
        <taxon>Pezizomycotina</taxon>
        <taxon>Sordariomycetes</taxon>
        <taxon>Hypocreomycetidae</taxon>
        <taxon>Hypocreales</taxon>
        <taxon>Cordycipitaceae</taxon>
        <taxon>Akanthomyces</taxon>
        <taxon>Cordyceps confragosa</taxon>
    </lineage>
</organism>
<dbReference type="Gene3D" id="3.80.10.10">
    <property type="entry name" value="Ribonuclease Inhibitor"/>
    <property type="match status" value="1"/>
</dbReference>
<name>A0A168KYM4_CORDF</name>
<dbReference type="SMART" id="SM00804">
    <property type="entry name" value="TAP_C"/>
    <property type="match status" value="1"/>
</dbReference>
<evidence type="ECO:0000256" key="8">
    <source>
        <dbReference type="ARBA" id="ARBA00055253"/>
    </source>
</evidence>
<dbReference type="CDD" id="cd14342">
    <property type="entry name" value="UBA_TAP-C"/>
    <property type="match status" value="1"/>
</dbReference>
<dbReference type="Pfam" id="PF24048">
    <property type="entry name" value="LRR_NXF1-5"/>
    <property type="match status" value="1"/>
</dbReference>
<evidence type="ECO:0000256" key="9">
    <source>
        <dbReference type="ARBA" id="ARBA00069694"/>
    </source>
</evidence>
<dbReference type="PANTHER" id="PTHR10662:SF22">
    <property type="entry name" value="NUCLEAR RNA EXPORT FACTOR 1"/>
    <property type="match status" value="1"/>
</dbReference>
<dbReference type="Pfam" id="PF22602">
    <property type="entry name" value="NXF_NTF2"/>
    <property type="match status" value="1"/>
</dbReference>
<dbReference type="Gene3D" id="1.10.8.10">
    <property type="entry name" value="DNA helicase RuvA subunit, C-terminal domain"/>
    <property type="match status" value="1"/>
</dbReference>
<dbReference type="InterPro" id="IPR032675">
    <property type="entry name" value="LRR_dom_sf"/>
</dbReference>
<feature type="domain" description="TAP-C" evidence="12">
    <location>
        <begin position="610"/>
        <end position="663"/>
    </location>
</feature>
<dbReference type="GO" id="GO:0042272">
    <property type="term" value="C:nuclear RNA export factor complex"/>
    <property type="evidence" value="ECO:0007669"/>
    <property type="project" value="UniProtKB-ARBA"/>
</dbReference>
<dbReference type="InterPro" id="IPR002075">
    <property type="entry name" value="NTF2_dom"/>
</dbReference>
<dbReference type="InterPro" id="IPR001611">
    <property type="entry name" value="Leu-rich_rpt"/>
</dbReference>
<keyword evidence="4" id="KW-0433">Leucine-rich repeat</keyword>
<feature type="compositionally biased region" description="Low complexity" evidence="10">
    <location>
        <begin position="59"/>
        <end position="70"/>
    </location>
</feature>
<dbReference type="PROSITE" id="PS50177">
    <property type="entry name" value="NTF2_DOMAIN"/>
    <property type="match status" value="1"/>
</dbReference>
<feature type="compositionally biased region" description="Low complexity" evidence="10">
    <location>
        <begin position="19"/>
        <end position="28"/>
    </location>
</feature>
<dbReference type="FunFam" id="3.10.450.50:FF:000013">
    <property type="entry name" value="mRNA export factor mex67"/>
    <property type="match status" value="1"/>
</dbReference>
<evidence type="ECO:0000256" key="4">
    <source>
        <dbReference type="ARBA" id="ARBA00022614"/>
    </source>
</evidence>
<dbReference type="EMBL" id="AZHF01000001">
    <property type="protein sequence ID" value="OAA82463.1"/>
    <property type="molecule type" value="Genomic_DNA"/>
</dbReference>
<protein>
    <recommendedName>
        <fullName evidence="9">mRNA export factor MEX67</fullName>
    </recommendedName>
</protein>
<sequence length="665" mass="72513">MAPRGARSGGGQPSRESKATSMKSKASSRGGISKKRAGTTKIDGDGDLDMDSAARRSARSAGAQPSAGPSKPNTRSSNAKPARGASKVAQNVLKHLANGASGDTASRITRGRAKTGAGLSYLRVYGLRQSKASSNPDGGLKDLLSFMERKASAFTTGRQRRNIMIKKSHLAGDYVFIGASKEDAEELIKLNTFTFAGTPLDVVESTEGLGQPNKATESKETQELRAKLQAILGSRYFQANKLLKLDALSTDPELVQLGMFENRERALKTFKGLMVICDDLFKTAQQKRDAIESISVASNGIDDVAQVENVSNTFPHLKNLDMSGNQIASIKAMERWKGKFRELKTLYMAGNPIETADPTYHNTLLEWFPKLQDINGVELRTAAQIAEREEALKPKAIPQSGPDFRDVNGIGEKFLLEFFDAYDKDRQGLITRLYDEDSQFSVAVDTNSVRDGNAPTPLPWAAYLKFSRNLVKITHQNARATRLFKGASSIYDLWKMLPLTQHPNIKADLSKYIMDCHPLPGLVDPSGQNPLGVDGLILVIHGEFDEYDQKSATTGKRSFSRTFVLGPGQPARGGIRVVSDILSLRAWNSLPDVFRANAAAPAAPVAPAQNQQQAMIAELCKQTGMTPQYSEMCLAQVNFEFDKALVIFNEKKAQLPPEAFAAPVQ</sequence>
<dbReference type="AlphaFoldDB" id="A0A168KYM4"/>
<dbReference type="PROSITE" id="PS51450">
    <property type="entry name" value="LRR"/>
    <property type="match status" value="1"/>
</dbReference>
<dbReference type="InterPro" id="IPR032710">
    <property type="entry name" value="NTF2-like_dom_sf"/>
</dbReference>
<evidence type="ECO:0000256" key="1">
    <source>
        <dbReference type="ARBA" id="ARBA00004123"/>
    </source>
</evidence>
<evidence type="ECO:0000256" key="3">
    <source>
        <dbReference type="ARBA" id="ARBA00022448"/>
    </source>
</evidence>
<dbReference type="Pfam" id="PF03943">
    <property type="entry name" value="TAP_C"/>
    <property type="match status" value="1"/>
</dbReference>
<evidence type="ECO:0000256" key="6">
    <source>
        <dbReference type="ARBA" id="ARBA00022816"/>
    </source>
</evidence>
<dbReference type="PANTHER" id="PTHR10662">
    <property type="entry name" value="NUCLEAR RNA EXPORT FACTOR"/>
    <property type="match status" value="1"/>
</dbReference>
<evidence type="ECO:0000256" key="5">
    <source>
        <dbReference type="ARBA" id="ARBA00022737"/>
    </source>
</evidence>
<gene>
    <name evidence="13" type="ORF">LEL_02008</name>
</gene>
<dbReference type="Proteomes" id="UP000076881">
    <property type="component" value="Unassembled WGS sequence"/>
</dbReference>
<dbReference type="OrthoDB" id="25872at2759"/>
<dbReference type="SUPFAM" id="SSF52058">
    <property type="entry name" value="L domain-like"/>
    <property type="match status" value="1"/>
</dbReference>
<dbReference type="SUPFAM" id="SSF54427">
    <property type="entry name" value="NTF2-like"/>
    <property type="match status" value="1"/>
</dbReference>
<dbReference type="SUPFAM" id="SSF46934">
    <property type="entry name" value="UBA-like"/>
    <property type="match status" value="1"/>
</dbReference>
<feature type="domain" description="NTF2" evidence="11">
    <location>
        <begin position="410"/>
        <end position="584"/>
    </location>
</feature>
<dbReference type="InterPro" id="IPR009060">
    <property type="entry name" value="UBA-like_sf"/>
</dbReference>
<dbReference type="STRING" id="1081108.A0A168KYM4"/>
<dbReference type="InterPro" id="IPR030217">
    <property type="entry name" value="NXF_fam"/>
</dbReference>
<evidence type="ECO:0000256" key="7">
    <source>
        <dbReference type="ARBA" id="ARBA00023242"/>
    </source>
</evidence>
<evidence type="ECO:0000256" key="10">
    <source>
        <dbReference type="SAM" id="MobiDB-lite"/>
    </source>
</evidence>
<comment type="similarity">
    <text evidence="2">Belongs to the NXF family.</text>
</comment>